<proteinExistence type="predicted"/>
<evidence type="ECO:0000313" key="2">
    <source>
        <dbReference type="Proteomes" id="UP000829196"/>
    </source>
</evidence>
<accession>A0A8T3C9M9</accession>
<reference evidence="1" key="1">
    <citation type="journal article" date="2022" name="Front. Genet.">
        <title>Chromosome-Scale Assembly of the Dendrobium nobile Genome Provides Insights Into the Molecular Mechanism of the Biosynthesis of the Medicinal Active Ingredient of Dendrobium.</title>
        <authorList>
            <person name="Xu Q."/>
            <person name="Niu S.-C."/>
            <person name="Li K.-L."/>
            <person name="Zheng P.-J."/>
            <person name="Zhang X.-J."/>
            <person name="Jia Y."/>
            <person name="Liu Y."/>
            <person name="Niu Y.-X."/>
            <person name="Yu L.-H."/>
            <person name="Chen D.-F."/>
            <person name="Zhang G.-Q."/>
        </authorList>
    </citation>
    <scope>NUCLEOTIDE SEQUENCE</scope>
    <source>
        <tissue evidence="1">Leaf</tissue>
    </source>
</reference>
<organism evidence="1 2">
    <name type="scientific">Dendrobium nobile</name>
    <name type="common">Orchid</name>
    <dbReference type="NCBI Taxonomy" id="94219"/>
    <lineage>
        <taxon>Eukaryota</taxon>
        <taxon>Viridiplantae</taxon>
        <taxon>Streptophyta</taxon>
        <taxon>Embryophyta</taxon>
        <taxon>Tracheophyta</taxon>
        <taxon>Spermatophyta</taxon>
        <taxon>Magnoliopsida</taxon>
        <taxon>Liliopsida</taxon>
        <taxon>Asparagales</taxon>
        <taxon>Orchidaceae</taxon>
        <taxon>Epidendroideae</taxon>
        <taxon>Malaxideae</taxon>
        <taxon>Dendrobiinae</taxon>
        <taxon>Dendrobium</taxon>
    </lineage>
</organism>
<dbReference type="AlphaFoldDB" id="A0A8T3C9M9"/>
<dbReference type="EMBL" id="JAGYWB010000001">
    <property type="protein sequence ID" value="KAI0531268.1"/>
    <property type="molecule type" value="Genomic_DNA"/>
</dbReference>
<sequence>MFEFIVPHLRSVGWELWLSIKRAGFESVEGNSSSLRSVMEPVPLTEEGLLAPEYVLEDPDSHYIYICKKIED</sequence>
<protein>
    <submittedName>
        <fullName evidence="1">Uncharacterized protein</fullName>
    </submittedName>
</protein>
<evidence type="ECO:0000313" key="1">
    <source>
        <dbReference type="EMBL" id="KAI0531268.1"/>
    </source>
</evidence>
<dbReference type="OrthoDB" id="411785at2759"/>
<dbReference type="Proteomes" id="UP000829196">
    <property type="component" value="Unassembled WGS sequence"/>
</dbReference>
<gene>
    <name evidence="1" type="ORF">KFK09_000821</name>
</gene>
<keyword evidence="2" id="KW-1185">Reference proteome</keyword>
<name>A0A8T3C9M9_DENNO</name>
<comment type="caution">
    <text evidence="1">The sequence shown here is derived from an EMBL/GenBank/DDBJ whole genome shotgun (WGS) entry which is preliminary data.</text>
</comment>